<accession>A0AAD9JS53</accession>
<dbReference type="EMBL" id="JAODUO010001813">
    <property type="protein sequence ID" value="KAK2158202.1"/>
    <property type="molecule type" value="Genomic_DNA"/>
</dbReference>
<dbReference type="Gene3D" id="3.60.10.10">
    <property type="entry name" value="Endonuclease/exonuclease/phosphatase"/>
    <property type="match status" value="1"/>
</dbReference>
<dbReference type="GO" id="GO:0007508">
    <property type="term" value="P:larval heart development"/>
    <property type="evidence" value="ECO:0007669"/>
    <property type="project" value="TreeGrafter"/>
</dbReference>
<dbReference type="PANTHER" id="PTHR33395">
    <property type="entry name" value="TRANSCRIPTASE, PUTATIVE-RELATED-RELATED"/>
    <property type="match status" value="1"/>
</dbReference>
<dbReference type="SUPFAM" id="SSF56219">
    <property type="entry name" value="DNase I-like"/>
    <property type="match status" value="1"/>
</dbReference>
<evidence type="ECO:0000259" key="1">
    <source>
        <dbReference type="Pfam" id="PF14529"/>
    </source>
</evidence>
<reference evidence="2" key="1">
    <citation type="journal article" date="2023" name="Mol. Biol. Evol.">
        <title>Third-Generation Sequencing Reveals the Adaptive Role of the Epigenome in Three Deep-Sea Polychaetes.</title>
        <authorList>
            <person name="Perez M."/>
            <person name="Aroh O."/>
            <person name="Sun Y."/>
            <person name="Lan Y."/>
            <person name="Juniper S.K."/>
            <person name="Young C.R."/>
            <person name="Angers B."/>
            <person name="Qian P.Y."/>
        </authorList>
    </citation>
    <scope>NUCLEOTIDE SEQUENCE</scope>
    <source>
        <strain evidence="2">R07B-5</strain>
    </source>
</reference>
<proteinExistence type="predicted"/>
<dbReference type="GO" id="GO:0031012">
    <property type="term" value="C:extracellular matrix"/>
    <property type="evidence" value="ECO:0007669"/>
    <property type="project" value="TreeGrafter"/>
</dbReference>
<dbReference type="GO" id="GO:0003824">
    <property type="term" value="F:catalytic activity"/>
    <property type="evidence" value="ECO:0007669"/>
    <property type="project" value="InterPro"/>
</dbReference>
<feature type="domain" description="Endonuclease/exonuclease/phosphatase" evidence="1">
    <location>
        <begin position="57"/>
        <end position="163"/>
    </location>
</feature>
<gene>
    <name evidence="2" type="ORF">NP493_1814g00005</name>
</gene>
<dbReference type="PANTHER" id="PTHR33395:SF22">
    <property type="entry name" value="REVERSE TRANSCRIPTASE DOMAIN-CONTAINING PROTEIN"/>
    <property type="match status" value="1"/>
</dbReference>
<dbReference type="Pfam" id="PF14529">
    <property type="entry name" value="Exo_endo_phos_2"/>
    <property type="match status" value="1"/>
</dbReference>
<sequence>MTGYVMFRKDRLGRRGGGVILYIKESIQAYEIKFEKEAECEEAVWCNIVTGKSTLTVGLVYRSPNISMEENEKIHNAIKEVSKRDCIIMGDFNHGHIQWTSLQSTGREDQEFLNLVQDSFLSQHVLEATRGENVLDLVLSSQKEFVDNVKICEPLGCSDHNQIHFIIKVKGERNRKIRYRNNVHKGRYKDMREYLAKIDWNNTLKNKTAAECWNILKSEIDCVVDKFVPLKNRGNGQRRNTYRRKPLENQVQANDVEDI</sequence>
<protein>
    <recommendedName>
        <fullName evidence="1">Endonuclease/exonuclease/phosphatase domain-containing protein</fullName>
    </recommendedName>
</protein>
<dbReference type="InterPro" id="IPR005135">
    <property type="entry name" value="Endo/exonuclease/phosphatase"/>
</dbReference>
<dbReference type="InterPro" id="IPR036691">
    <property type="entry name" value="Endo/exonu/phosph_ase_sf"/>
</dbReference>
<dbReference type="AlphaFoldDB" id="A0AAD9JS53"/>
<evidence type="ECO:0000313" key="3">
    <source>
        <dbReference type="Proteomes" id="UP001209878"/>
    </source>
</evidence>
<evidence type="ECO:0000313" key="2">
    <source>
        <dbReference type="EMBL" id="KAK2158202.1"/>
    </source>
</evidence>
<organism evidence="2 3">
    <name type="scientific">Ridgeia piscesae</name>
    <name type="common">Tubeworm</name>
    <dbReference type="NCBI Taxonomy" id="27915"/>
    <lineage>
        <taxon>Eukaryota</taxon>
        <taxon>Metazoa</taxon>
        <taxon>Spiralia</taxon>
        <taxon>Lophotrochozoa</taxon>
        <taxon>Annelida</taxon>
        <taxon>Polychaeta</taxon>
        <taxon>Sedentaria</taxon>
        <taxon>Canalipalpata</taxon>
        <taxon>Sabellida</taxon>
        <taxon>Siboglinidae</taxon>
        <taxon>Ridgeia</taxon>
    </lineage>
</organism>
<dbReference type="GO" id="GO:0061343">
    <property type="term" value="P:cell adhesion involved in heart morphogenesis"/>
    <property type="evidence" value="ECO:0007669"/>
    <property type="project" value="TreeGrafter"/>
</dbReference>
<dbReference type="Proteomes" id="UP001209878">
    <property type="component" value="Unassembled WGS sequence"/>
</dbReference>
<comment type="caution">
    <text evidence="2">The sequence shown here is derived from an EMBL/GenBank/DDBJ whole genome shotgun (WGS) entry which is preliminary data.</text>
</comment>
<name>A0AAD9JS53_RIDPI</name>
<keyword evidence="3" id="KW-1185">Reference proteome</keyword>